<gene>
    <name evidence="14" type="ordered locus">Mtc_1486</name>
</gene>
<dbReference type="InterPro" id="IPR018212">
    <property type="entry name" value="Na/solute_symporter_CS"/>
</dbReference>
<feature type="transmembrane region" description="Helical" evidence="13">
    <location>
        <begin position="286"/>
        <end position="311"/>
    </location>
</feature>
<evidence type="ECO:0000313" key="15">
    <source>
        <dbReference type="Proteomes" id="UP000005233"/>
    </source>
</evidence>
<protein>
    <submittedName>
        <fullName evidence="14">Na+/solute symporter, SSS family</fullName>
    </submittedName>
</protein>
<keyword evidence="9" id="KW-0406">Ion transport</keyword>
<sequence>MAVSTLMFAICTAIYIAIVLFLGYMGFKRTKGTEDYMLAGRKVHPALIALSYGATFISTSAIIGFGGVAANLGMGIIWLVGLNIFFGIFIAFIIYGKKTRQIGQKLKAVTFPDLMGKIYNSAFMQYACGLIIVVGMPLYTSAVMIGGARFIETTFSMDYNLALLIFAAITAIYVIFGGLLAVIYTDSFQAIIMLLGMSILLIFTYVSLGGVTNAHEALSNMASLVPASLASTGMTGWTTMPSMFSPIWLTLVTTIILGVGIGVLAQPQLIVRFMTAKDDKALNRAVPIGGFFILMLPGVAYTIGALTNVYFYEKMGKLAVAAAGGNTDSVIPLYINMSMPDWFVVLFMLTLLAAAMSTLSALFHSMGTAAVNDIWGRWRNKKPSLAETKAFVLIMIIVSVLLAYIMPGSIIARATAMFMGLCAAAFLPAFTHAIFSKKPSTRAAASSLVVGAVAWFLWTAFVHIKESEPLGISMLLFGQNAILPMPWQVVDPLVIALPLSIITLAAVWMVERVTTTKEEDAAEKAI</sequence>
<feature type="transmembrane region" description="Helical" evidence="13">
    <location>
        <begin position="159"/>
        <end position="184"/>
    </location>
</feature>
<dbReference type="Pfam" id="PF00474">
    <property type="entry name" value="SSF"/>
    <property type="match status" value="1"/>
</dbReference>
<feature type="transmembrane region" description="Helical" evidence="13">
    <location>
        <begin position="410"/>
        <end position="431"/>
    </location>
</feature>
<name>H8I604_METCZ</name>
<dbReference type="eggNOG" id="arCOG01316">
    <property type="taxonomic scope" value="Archaea"/>
</dbReference>
<dbReference type="AlphaFoldDB" id="H8I604"/>
<evidence type="ECO:0000313" key="14">
    <source>
        <dbReference type="EMBL" id="AFD00238.1"/>
    </source>
</evidence>
<dbReference type="KEGG" id="mez:Mtc_1486"/>
<feature type="transmembrane region" description="Helical" evidence="13">
    <location>
        <begin position="342"/>
        <end position="363"/>
    </location>
</feature>
<feature type="transmembrane region" description="Helical" evidence="13">
    <location>
        <begin position="247"/>
        <end position="265"/>
    </location>
</feature>
<dbReference type="PANTHER" id="PTHR48086:SF3">
    <property type="entry name" value="SODIUM_PROLINE SYMPORTER"/>
    <property type="match status" value="1"/>
</dbReference>
<evidence type="ECO:0000256" key="13">
    <source>
        <dbReference type="SAM" id="Phobius"/>
    </source>
</evidence>
<dbReference type="GO" id="GO:0015193">
    <property type="term" value="F:L-proline transmembrane transporter activity"/>
    <property type="evidence" value="ECO:0007669"/>
    <property type="project" value="TreeGrafter"/>
</dbReference>
<dbReference type="OrthoDB" id="9779at2157"/>
<dbReference type="STRING" id="1041930.Mtc_1486"/>
<reference evidence="14 15" key="1">
    <citation type="journal article" date="2012" name="J. Bacteriol.">
        <title>Complete genome sequence of a thermophilic methanogen, Methanocella conradii HZ254, isolated from Chinese rice field soil.</title>
        <authorList>
            <person name="Lu Z."/>
            <person name="Lu Y."/>
        </authorList>
    </citation>
    <scope>NUCLEOTIDE SEQUENCE [LARGE SCALE GENOMIC DNA]</scope>
    <source>
        <strain evidence="15">DSM 24694 / JCM 17849 / CGMCC 1.5162 / HZ254</strain>
    </source>
</reference>
<comment type="subcellular location">
    <subcellularLocation>
        <location evidence="1">Cell membrane</location>
        <topology evidence="1">Multi-pass membrane protein</topology>
    </subcellularLocation>
</comment>
<evidence type="ECO:0000256" key="5">
    <source>
        <dbReference type="ARBA" id="ARBA00022692"/>
    </source>
</evidence>
<dbReference type="PANTHER" id="PTHR48086">
    <property type="entry name" value="SODIUM/PROLINE SYMPORTER-RELATED"/>
    <property type="match status" value="1"/>
</dbReference>
<dbReference type="Proteomes" id="UP000005233">
    <property type="component" value="Chromosome"/>
</dbReference>
<dbReference type="InterPro" id="IPR001734">
    <property type="entry name" value="Na/solute_symporter"/>
</dbReference>
<evidence type="ECO:0000256" key="4">
    <source>
        <dbReference type="ARBA" id="ARBA00022475"/>
    </source>
</evidence>
<keyword evidence="10 13" id="KW-0472">Membrane</keyword>
<feature type="transmembrane region" description="Helical" evidence="13">
    <location>
        <begin position="384"/>
        <end position="404"/>
    </location>
</feature>
<evidence type="ECO:0000256" key="3">
    <source>
        <dbReference type="ARBA" id="ARBA00022448"/>
    </source>
</evidence>
<evidence type="ECO:0000256" key="7">
    <source>
        <dbReference type="ARBA" id="ARBA00022989"/>
    </source>
</evidence>
<evidence type="ECO:0000256" key="12">
    <source>
        <dbReference type="RuleBase" id="RU362091"/>
    </source>
</evidence>
<feature type="transmembrane region" description="Helical" evidence="13">
    <location>
        <begin position="443"/>
        <end position="464"/>
    </location>
</feature>
<evidence type="ECO:0000256" key="10">
    <source>
        <dbReference type="ARBA" id="ARBA00023136"/>
    </source>
</evidence>
<dbReference type="InterPro" id="IPR038377">
    <property type="entry name" value="Na/Glc_symporter_sf"/>
</dbReference>
<keyword evidence="4" id="KW-1003">Cell membrane</keyword>
<dbReference type="RefSeq" id="WP_014406069.1">
    <property type="nucleotide sequence ID" value="NC_017034.1"/>
</dbReference>
<dbReference type="CDD" id="cd10322">
    <property type="entry name" value="SLC5sbd"/>
    <property type="match status" value="1"/>
</dbReference>
<keyword evidence="3" id="KW-0813">Transport</keyword>
<feature type="transmembrane region" description="Helical" evidence="13">
    <location>
        <begin position="191"/>
        <end position="211"/>
    </location>
</feature>
<dbReference type="GO" id="GO:0015824">
    <property type="term" value="P:proline transport"/>
    <property type="evidence" value="ECO:0007669"/>
    <property type="project" value="TreeGrafter"/>
</dbReference>
<dbReference type="PROSITE" id="PS50283">
    <property type="entry name" value="NA_SOLUT_SYMP_3"/>
    <property type="match status" value="1"/>
</dbReference>
<dbReference type="GO" id="GO:0005298">
    <property type="term" value="F:proline:sodium symporter activity"/>
    <property type="evidence" value="ECO:0007669"/>
    <property type="project" value="TreeGrafter"/>
</dbReference>
<evidence type="ECO:0000256" key="2">
    <source>
        <dbReference type="ARBA" id="ARBA00006434"/>
    </source>
</evidence>
<dbReference type="Gene3D" id="1.20.1730.10">
    <property type="entry name" value="Sodium/glucose cotransporter"/>
    <property type="match status" value="1"/>
</dbReference>
<dbReference type="PROSITE" id="PS00456">
    <property type="entry name" value="NA_SOLUT_SYMP_1"/>
    <property type="match status" value="1"/>
</dbReference>
<dbReference type="HOGENOM" id="CLU_018808_15_2_2"/>
<evidence type="ECO:0000256" key="1">
    <source>
        <dbReference type="ARBA" id="ARBA00004651"/>
    </source>
</evidence>
<keyword evidence="6" id="KW-0769">Symport</keyword>
<feature type="transmembrane region" description="Helical" evidence="13">
    <location>
        <begin position="76"/>
        <end position="97"/>
    </location>
</feature>
<feature type="transmembrane region" description="Helical" evidence="13">
    <location>
        <begin position="47"/>
        <end position="70"/>
    </location>
</feature>
<dbReference type="NCBIfam" id="TIGR00813">
    <property type="entry name" value="sss"/>
    <property type="match status" value="1"/>
</dbReference>
<dbReference type="InterPro" id="IPR050277">
    <property type="entry name" value="Sodium:Solute_Symporter"/>
</dbReference>
<dbReference type="GeneID" id="11971617"/>
<evidence type="ECO:0000256" key="8">
    <source>
        <dbReference type="ARBA" id="ARBA00023053"/>
    </source>
</evidence>
<comment type="similarity">
    <text evidence="2 12">Belongs to the sodium:solute symporter (SSF) (TC 2.A.21) family.</text>
</comment>
<accession>H8I604</accession>
<feature type="transmembrane region" description="Helical" evidence="13">
    <location>
        <begin position="493"/>
        <end position="510"/>
    </location>
</feature>
<dbReference type="GO" id="GO:0005886">
    <property type="term" value="C:plasma membrane"/>
    <property type="evidence" value="ECO:0007669"/>
    <property type="project" value="UniProtKB-SubCell"/>
</dbReference>
<keyword evidence="15" id="KW-1185">Reference proteome</keyword>
<evidence type="ECO:0000256" key="6">
    <source>
        <dbReference type="ARBA" id="ARBA00022847"/>
    </source>
</evidence>
<keyword evidence="11" id="KW-0739">Sodium transport</keyword>
<keyword evidence="5 13" id="KW-0812">Transmembrane</keyword>
<evidence type="ECO:0000256" key="11">
    <source>
        <dbReference type="ARBA" id="ARBA00023201"/>
    </source>
</evidence>
<proteinExistence type="inferred from homology"/>
<dbReference type="EMBL" id="CP003243">
    <property type="protein sequence ID" value="AFD00238.1"/>
    <property type="molecule type" value="Genomic_DNA"/>
</dbReference>
<evidence type="ECO:0000256" key="9">
    <source>
        <dbReference type="ARBA" id="ARBA00023065"/>
    </source>
</evidence>
<feature type="transmembrane region" description="Helical" evidence="13">
    <location>
        <begin position="6"/>
        <end position="27"/>
    </location>
</feature>
<keyword evidence="7 13" id="KW-1133">Transmembrane helix</keyword>
<organism evidence="14 15">
    <name type="scientific">Methanocella conradii (strain DSM 24694 / JCM 17849 / CGMCC 1.5162 / HZ254)</name>
    <dbReference type="NCBI Taxonomy" id="1041930"/>
    <lineage>
        <taxon>Archaea</taxon>
        <taxon>Methanobacteriati</taxon>
        <taxon>Methanobacteriota</taxon>
        <taxon>Stenosarchaea group</taxon>
        <taxon>Methanomicrobia</taxon>
        <taxon>Methanocellales</taxon>
        <taxon>Methanocellaceae</taxon>
        <taxon>Methanocella</taxon>
    </lineage>
</organism>
<keyword evidence="8" id="KW-0915">Sodium</keyword>